<feature type="domain" description="Cation efflux protein cytoplasmic" evidence="15">
    <location>
        <begin position="314"/>
        <end position="385"/>
    </location>
</feature>
<evidence type="ECO:0000256" key="12">
    <source>
        <dbReference type="ARBA" id="ARBA00048349"/>
    </source>
</evidence>
<dbReference type="SUPFAM" id="SSF161111">
    <property type="entry name" value="Cation efflux protein transmembrane domain-like"/>
    <property type="match status" value="1"/>
</dbReference>
<evidence type="ECO:0000256" key="13">
    <source>
        <dbReference type="SAM" id="Phobius"/>
    </source>
</evidence>
<feature type="transmembrane region" description="Helical" evidence="13">
    <location>
        <begin position="166"/>
        <end position="193"/>
    </location>
</feature>
<evidence type="ECO:0000256" key="5">
    <source>
        <dbReference type="ARBA" id="ARBA00022723"/>
    </source>
</evidence>
<keyword evidence="17" id="KW-1185">Reference proteome</keyword>
<comment type="catalytic activity">
    <reaction evidence="12">
        <text>Zn(2+)(in) + 2 H(+)(out) = Zn(2+)(out) + 2 H(+)(in)</text>
        <dbReference type="Rhea" id="RHEA:72627"/>
        <dbReference type="ChEBI" id="CHEBI:15378"/>
        <dbReference type="ChEBI" id="CHEBI:29105"/>
    </reaction>
</comment>
<keyword evidence="3" id="KW-0813">Transport</keyword>
<evidence type="ECO:0008006" key="18">
    <source>
        <dbReference type="Google" id="ProtNLM"/>
    </source>
</evidence>
<feature type="transmembrane region" description="Helical" evidence="13">
    <location>
        <begin position="250"/>
        <end position="274"/>
    </location>
</feature>
<feature type="transmembrane region" description="Helical" evidence="13">
    <location>
        <begin position="280"/>
        <end position="300"/>
    </location>
</feature>
<evidence type="ECO:0000259" key="14">
    <source>
        <dbReference type="Pfam" id="PF01545"/>
    </source>
</evidence>
<name>A0ABD1F8S3_HYPHA</name>
<dbReference type="InterPro" id="IPR027469">
    <property type="entry name" value="Cation_efflux_TMD_sf"/>
</dbReference>
<keyword evidence="10 13" id="KW-0472">Membrane</keyword>
<comment type="similarity">
    <text evidence="2">Belongs to the cation diffusion facilitator (CDF) transporter (TC 2.A.4) family. SLC30A subfamily.</text>
</comment>
<dbReference type="FunFam" id="1.20.1510.10:FF:000002">
    <property type="entry name" value="zinc transporter 3 isoform X1"/>
    <property type="match status" value="1"/>
</dbReference>
<keyword evidence="9" id="KW-0406">Ion transport</keyword>
<evidence type="ECO:0000313" key="17">
    <source>
        <dbReference type="Proteomes" id="UP001566132"/>
    </source>
</evidence>
<dbReference type="NCBIfam" id="TIGR01297">
    <property type="entry name" value="CDF"/>
    <property type="match status" value="1"/>
</dbReference>
<proteinExistence type="inferred from homology"/>
<feature type="transmembrane region" description="Helical" evidence="13">
    <location>
        <begin position="137"/>
        <end position="154"/>
    </location>
</feature>
<evidence type="ECO:0000256" key="6">
    <source>
        <dbReference type="ARBA" id="ARBA00022833"/>
    </source>
</evidence>
<keyword evidence="11" id="KW-0968">Cytoplasmic vesicle</keyword>
<evidence type="ECO:0000256" key="10">
    <source>
        <dbReference type="ARBA" id="ARBA00023136"/>
    </source>
</evidence>
<dbReference type="AlphaFoldDB" id="A0ABD1F8S3"/>
<evidence type="ECO:0000313" key="16">
    <source>
        <dbReference type="EMBL" id="KAL1513751.1"/>
    </source>
</evidence>
<gene>
    <name evidence="16" type="ORF">ABEB36_003121</name>
</gene>
<reference evidence="16 17" key="1">
    <citation type="submission" date="2024-05" db="EMBL/GenBank/DDBJ databases">
        <title>Genetic variation in Jamaican populations of the coffee berry borer (Hypothenemus hampei).</title>
        <authorList>
            <person name="Errbii M."/>
            <person name="Myrie A."/>
        </authorList>
    </citation>
    <scope>NUCLEOTIDE SEQUENCE [LARGE SCALE GENOMIC DNA]</scope>
    <source>
        <strain evidence="16">JA-Hopewell-2020-01-JO</strain>
        <tissue evidence="16">Whole body</tissue>
    </source>
</reference>
<keyword evidence="8 13" id="KW-1133">Transmembrane helix</keyword>
<dbReference type="GO" id="GO:0005385">
    <property type="term" value="F:zinc ion transmembrane transporter activity"/>
    <property type="evidence" value="ECO:0007669"/>
    <property type="project" value="UniProtKB-ARBA"/>
</dbReference>
<dbReference type="GO" id="GO:0046872">
    <property type="term" value="F:metal ion binding"/>
    <property type="evidence" value="ECO:0007669"/>
    <property type="project" value="UniProtKB-KW"/>
</dbReference>
<protein>
    <recommendedName>
        <fullName evidence="18">Zinc transporter 2</fullName>
    </recommendedName>
</protein>
<feature type="transmembrane region" description="Helical" evidence="13">
    <location>
        <begin position="205"/>
        <end position="229"/>
    </location>
</feature>
<comment type="caution">
    <text evidence="16">The sequence shown here is derived from an EMBL/GenBank/DDBJ whole genome shotgun (WGS) entry which is preliminary data.</text>
</comment>
<dbReference type="EMBL" id="JBDJPC010000002">
    <property type="protein sequence ID" value="KAL1513751.1"/>
    <property type="molecule type" value="Genomic_DNA"/>
</dbReference>
<comment type="subcellular location">
    <subcellularLocation>
        <location evidence="1">Cytoplasmic vesicle</location>
        <location evidence="1">Secretory vesicle membrane</location>
        <topology evidence="1">Multi-pass membrane protein</topology>
    </subcellularLocation>
</comment>
<organism evidence="16 17">
    <name type="scientific">Hypothenemus hampei</name>
    <name type="common">Coffee berry borer</name>
    <dbReference type="NCBI Taxonomy" id="57062"/>
    <lineage>
        <taxon>Eukaryota</taxon>
        <taxon>Metazoa</taxon>
        <taxon>Ecdysozoa</taxon>
        <taxon>Arthropoda</taxon>
        <taxon>Hexapoda</taxon>
        <taxon>Insecta</taxon>
        <taxon>Pterygota</taxon>
        <taxon>Neoptera</taxon>
        <taxon>Endopterygota</taxon>
        <taxon>Coleoptera</taxon>
        <taxon>Polyphaga</taxon>
        <taxon>Cucujiformia</taxon>
        <taxon>Curculionidae</taxon>
        <taxon>Scolytinae</taxon>
        <taxon>Hypothenemus</taxon>
    </lineage>
</organism>
<evidence type="ECO:0000256" key="1">
    <source>
        <dbReference type="ARBA" id="ARBA00004638"/>
    </source>
</evidence>
<evidence type="ECO:0000259" key="15">
    <source>
        <dbReference type="Pfam" id="PF16916"/>
    </source>
</evidence>
<dbReference type="PANTHER" id="PTHR11562:SF17">
    <property type="entry name" value="RE54080P-RELATED"/>
    <property type="match status" value="1"/>
</dbReference>
<feature type="transmembrane region" description="Helical" evidence="13">
    <location>
        <begin position="104"/>
        <end position="125"/>
    </location>
</feature>
<keyword evidence="5" id="KW-0479">Metal-binding</keyword>
<dbReference type="GO" id="GO:0030658">
    <property type="term" value="C:transport vesicle membrane"/>
    <property type="evidence" value="ECO:0007669"/>
    <property type="project" value="UniProtKB-SubCell"/>
</dbReference>
<dbReference type="InterPro" id="IPR050681">
    <property type="entry name" value="CDF/SLC30A"/>
</dbReference>
<keyword evidence="6" id="KW-0862">Zinc</keyword>
<dbReference type="InterPro" id="IPR036837">
    <property type="entry name" value="Cation_efflux_CTD_sf"/>
</dbReference>
<evidence type="ECO:0000256" key="4">
    <source>
        <dbReference type="ARBA" id="ARBA00022692"/>
    </source>
</evidence>
<evidence type="ECO:0000256" key="3">
    <source>
        <dbReference type="ARBA" id="ARBA00022448"/>
    </source>
</evidence>
<keyword evidence="4 13" id="KW-0812">Transmembrane</keyword>
<evidence type="ECO:0000256" key="9">
    <source>
        <dbReference type="ARBA" id="ARBA00023065"/>
    </source>
</evidence>
<dbReference type="SUPFAM" id="SSF160240">
    <property type="entry name" value="Cation efflux protein cytoplasmic domain-like"/>
    <property type="match status" value="1"/>
</dbReference>
<feature type="domain" description="Cation efflux protein transmembrane" evidence="14">
    <location>
        <begin position="105"/>
        <end position="308"/>
    </location>
</feature>
<dbReference type="Pfam" id="PF01545">
    <property type="entry name" value="Cation_efflux"/>
    <property type="match status" value="1"/>
</dbReference>
<dbReference type="InterPro" id="IPR027470">
    <property type="entry name" value="Cation_efflux_CTD"/>
</dbReference>
<evidence type="ECO:0000256" key="7">
    <source>
        <dbReference type="ARBA" id="ARBA00022906"/>
    </source>
</evidence>
<keyword evidence="7" id="KW-0864">Zinc transport</keyword>
<sequence length="401" mass="44436">MDQICTHTRGDIEHLLLDDENLEATCLKCRKNLQNQFADDHVHDYSGKLIIEEPLFCDSRTDISEDSPLLVNGNDCFRENFNDAEFHCHKYLSSSEDPKALRKLLMASTFCFIFMLAELVGGYLAKSLAVMTDAAHLFSDFIGFIISVVAIFVARKSPNKLMTFGYYRAEVLGAFLSVLTIWFLAAVFLVLSFRRLYTEDYNVNANTMIIVATIGLLVNIIMGTVLHGVCHTHNHGPIQASSNNINVRAATAHVLGDLLQSFGVLIAAIIIKIFPNAQAADPICTLIFSVIIICTTVQVAKDSVLLLMQGSPVTCDKISLELTKISGVRHVHDLNVWSIVPGKNIVTAHLAVDDYCDRDVVIQNATTSVNNQIPIFSCTIQVESYNMEAVTNCQHCKTRDC</sequence>
<evidence type="ECO:0000256" key="8">
    <source>
        <dbReference type="ARBA" id="ARBA00022989"/>
    </source>
</evidence>
<evidence type="ECO:0000256" key="11">
    <source>
        <dbReference type="ARBA" id="ARBA00023329"/>
    </source>
</evidence>
<dbReference type="Gene3D" id="1.20.1510.10">
    <property type="entry name" value="Cation efflux protein transmembrane domain"/>
    <property type="match status" value="1"/>
</dbReference>
<accession>A0ABD1F8S3</accession>
<dbReference type="PANTHER" id="PTHR11562">
    <property type="entry name" value="CATION EFFLUX PROTEIN/ ZINC TRANSPORTER"/>
    <property type="match status" value="1"/>
</dbReference>
<dbReference type="Proteomes" id="UP001566132">
    <property type="component" value="Unassembled WGS sequence"/>
</dbReference>
<dbReference type="InterPro" id="IPR002524">
    <property type="entry name" value="Cation_efflux"/>
</dbReference>
<evidence type="ECO:0000256" key="2">
    <source>
        <dbReference type="ARBA" id="ARBA00008873"/>
    </source>
</evidence>
<dbReference type="InterPro" id="IPR058533">
    <property type="entry name" value="Cation_efflux_TM"/>
</dbReference>
<dbReference type="Pfam" id="PF16916">
    <property type="entry name" value="ZT_dimer"/>
    <property type="match status" value="1"/>
</dbReference>